<comment type="caution">
    <text evidence="1">The sequence shown here is derived from an EMBL/GenBank/DDBJ whole genome shotgun (WGS) entry which is preliminary data.</text>
</comment>
<name>A0A8T0D8V5_9TREM</name>
<keyword evidence="2" id="KW-1185">Reference proteome</keyword>
<accession>A0A8T0D8V5</accession>
<evidence type="ECO:0000313" key="1">
    <source>
        <dbReference type="EMBL" id="KAF8564273.1"/>
    </source>
</evidence>
<evidence type="ECO:0000313" key="2">
    <source>
        <dbReference type="Proteomes" id="UP000699462"/>
    </source>
</evidence>
<dbReference type="Proteomes" id="UP000699462">
    <property type="component" value="Unassembled WGS sequence"/>
</dbReference>
<organism evidence="1 2">
    <name type="scientific">Paragonimus westermani</name>
    <dbReference type="NCBI Taxonomy" id="34504"/>
    <lineage>
        <taxon>Eukaryota</taxon>
        <taxon>Metazoa</taxon>
        <taxon>Spiralia</taxon>
        <taxon>Lophotrochozoa</taxon>
        <taxon>Platyhelminthes</taxon>
        <taxon>Trematoda</taxon>
        <taxon>Digenea</taxon>
        <taxon>Plagiorchiida</taxon>
        <taxon>Troglotremata</taxon>
        <taxon>Troglotrematidae</taxon>
        <taxon>Paragonimus</taxon>
    </lineage>
</organism>
<sequence length="38" mass="4465">MVMNPLFACFICICQFVLHYCILSRHVILIVWPSKHST</sequence>
<dbReference type="AlphaFoldDB" id="A0A8T0D8V5"/>
<proteinExistence type="predicted"/>
<protein>
    <submittedName>
        <fullName evidence="1">Uncharacterized protein</fullName>
    </submittedName>
</protein>
<reference evidence="1 2" key="1">
    <citation type="submission" date="2019-07" db="EMBL/GenBank/DDBJ databases">
        <title>Annotation for the trematode Paragonimus westermani.</title>
        <authorList>
            <person name="Choi Y.-J."/>
        </authorList>
    </citation>
    <scope>NUCLEOTIDE SEQUENCE [LARGE SCALE GENOMIC DNA]</scope>
    <source>
        <strain evidence="1">180907_Pwestermani</strain>
    </source>
</reference>
<gene>
    <name evidence="1" type="ORF">P879_09598</name>
</gene>
<dbReference type="EMBL" id="JTDF01009152">
    <property type="protein sequence ID" value="KAF8564273.1"/>
    <property type="molecule type" value="Genomic_DNA"/>
</dbReference>